<dbReference type="SFLD" id="SFLDG01129">
    <property type="entry name" value="C1.5:_HAD__Beta-PGM__Phosphata"/>
    <property type="match status" value="1"/>
</dbReference>
<dbReference type="EMBL" id="MRTF01000001">
    <property type="protein sequence ID" value="OME96663.1"/>
    <property type="molecule type" value="Genomic_DNA"/>
</dbReference>
<dbReference type="InterPro" id="IPR041492">
    <property type="entry name" value="HAD_2"/>
</dbReference>
<proteinExistence type="predicted"/>
<dbReference type="InterPro" id="IPR023198">
    <property type="entry name" value="PGP-like_dom2"/>
</dbReference>
<dbReference type="Gene3D" id="3.40.50.1000">
    <property type="entry name" value="HAD superfamily/HAD-like"/>
    <property type="match status" value="1"/>
</dbReference>
<sequence length="229" mass="27125">MRYKAIIFDLDNTLLDYNQSEQKCMQQALEHYRLHEELTWEEFWSTFGPINFNYWMNRIQNNHDIRQVLEHSFTDTFLRLKREFRQFREISETYWGLFCSSNHMEPNADLILEHLHGDVTLGVISNGIGEAQRKRLTTVGLFHYFDSFIISDEVKCWKPDPQIFELALQELEVGPDEVLYIGDSLTDDYEGATRAGIDFCYYNRRGAVLSDHHRPAYTIRDLLEIKDLA</sequence>
<dbReference type="Proteomes" id="UP000187074">
    <property type="component" value="Unassembled WGS sequence"/>
</dbReference>
<dbReference type="NCBIfam" id="TIGR01549">
    <property type="entry name" value="HAD-SF-IA-v1"/>
    <property type="match status" value="1"/>
</dbReference>
<dbReference type="OrthoDB" id="9802350at2"/>
<organism evidence="1 2">
    <name type="scientific">Paenibacillus lautus</name>
    <name type="common">Bacillus lautus</name>
    <dbReference type="NCBI Taxonomy" id="1401"/>
    <lineage>
        <taxon>Bacteria</taxon>
        <taxon>Bacillati</taxon>
        <taxon>Bacillota</taxon>
        <taxon>Bacilli</taxon>
        <taxon>Bacillales</taxon>
        <taxon>Paenibacillaceae</taxon>
        <taxon>Paenibacillus</taxon>
    </lineage>
</organism>
<evidence type="ECO:0000313" key="2">
    <source>
        <dbReference type="Proteomes" id="UP000187074"/>
    </source>
</evidence>
<name>A0A1R1B961_PAELA</name>
<dbReference type="SFLD" id="SFLDS00003">
    <property type="entry name" value="Haloacid_Dehalogenase"/>
    <property type="match status" value="1"/>
</dbReference>
<dbReference type="PANTHER" id="PTHR47478">
    <property type="match status" value="1"/>
</dbReference>
<comment type="caution">
    <text evidence="1">The sequence shown here is derived from an EMBL/GenBank/DDBJ whole genome shotgun (WGS) entry which is preliminary data.</text>
</comment>
<dbReference type="InterPro" id="IPR052550">
    <property type="entry name" value="Pyrimidine_5'-ntase_YjjG"/>
</dbReference>
<gene>
    <name evidence="1" type="ORF">BK123_03485</name>
</gene>
<accession>A0A1R1B961</accession>
<dbReference type="RefSeq" id="WP_076321008.1">
    <property type="nucleotide sequence ID" value="NZ_MRTF01000001.1"/>
</dbReference>
<dbReference type="InterPro" id="IPR006439">
    <property type="entry name" value="HAD-SF_hydro_IA"/>
</dbReference>
<dbReference type="STRING" id="1401.BK123_03485"/>
<dbReference type="PANTHER" id="PTHR47478:SF1">
    <property type="entry name" value="PYRIMIDINE 5'-NUCLEOTIDASE YJJG"/>
    <property type="match status" value="1"/>
</dbReference>
<protein>
    <submittedName>
        <fullName evidence="1">Haloacid dehalogenase</fullName>
    </submittedName>
</protein>
<dbReference type="AlphaFoldDB" id="A0A1R1B961"/>
<reference evidence="1 2" key="1">
    <citation type="submission" date="2016-11" db="EMBL/GenBank/DDBJ databases">
        <title>Paenibacillus species isolates.</title>
        <authorList>
            <person name="Beno S.M."/>
        </authorList>
    </citation>
    <scope>NUCLEOTIDE SEQUENCE [LARGE SCALE GENOMIC DNA]</scope>
    <source>
        <strain evidence="1 2">FSL F4-0100</strain>
    </source>
</reference>
<dbReference type="Pfam" id="PF13419">
    <property type="entry name" value="HAD_2"/>
    <property type="match status" value="1"/>
</dbReference>
<dbReference type="SUPFAM" id="SSF56784">
    <property type="entry name" value="HAD-like"/>
    <property type="match status" value="1"/>
</dbReference>
<evidence type="ECO:0000313" key="1">
    <source>
        <dbReference type="EMBL" id="OME96663.1"/>
    </source>
</evidence>
<dbReference type="InterPro" id="IPR023214">
    <property type="entry name" value="HAD_sf"/>
</dbReference>
<dbReference type="Gene3D" id="1.10.150.240">
    <property type="entry name" value="Putative phosphatase, domain 2"/>
    <property type="match status" value="1"/>
</dbReference>
<dbReference type="InterPro" id="IPR036412">
    <property type="entry name" value="HAD-like_sf"/>
</dbReference>
<dbReference type="SFLD" id="SFLDG01135">
    <property type="entry name" value="C1.5.6:_HAD__Beta-PGM__Phospha"/>
    <property type="match status" value="1"/>
</dbReference>